<proteinExistence type="predicted"/>
<dbReference type="Proteomes" id="UP000708208">
    <property type="component" value="Unassembled WGS sequence"/>
</dbReference>
<sequence length="298" mass="33733">MSVSFLRKSLKRYGVIFTCFSTRAVHLEFAPDLTTDSAVNAIRRFIARRAVPEIIWSDNGANFHGSDKELHMAVEDINKDEVTRKLASTGMTWRYNPPAAPHMGGVWERLVKSVKVALSATLKDSSPREDVRQTLLTEAEFIINNRPLTHISVDPADPRSLTPNDFLRCGRNRSFIPGDFADGKYNLRKQWQLVQVLTEKLWSRWVKEYLPTLTRRAKWLQPVKPICVGDIVVIADPNGPRNSWPLGRITEVHPEKDGQVRSVDVQTKDGVYTTPATKICVLDVTENEEDGLLQGEEL</sequence>
<keyword evidence="3" id="KW-1185">Reference proteome</keyword>
<evidence type="ECO:0000313" key="3">
    <source>
        <dbReference type="Proteomes" id="UP000708208"/>
    </source>
</evidence>
<dbReference type="InterPro" id="IPR040676">
    <property type="entry name" value="DUF5641"/>
</dbReference>
<organism evidence="2 3">
    <name type="scientific">Allacma fusca</name>
    <dbReference type="NCBI Taxonomy" id="39272"/>
    <lineage>
        <taxon>Eukaryota</taxon>
        <taxon>Metazoa</taxon>
        <taxon>Ecdysozoa</taxon>
        <taxon>Arthropoda</taxon>
        <taxon>Hexapoda</taxon>
        <taxon>Collembola</taxon>
        <taxon>Symphypleona</taxon>
        <taxon>Sminthuridae</taxon>
        <taxon>Allacma</taxon>
    </lineage>
</organism>
<dbReference type="OrthoDB" id="8958038at2759"/>
<dbReference type="PANTHER" id="PTHR47331">
    <property type="entry name" value="PHD-TYPE DOMAIN-CONTAINING PROTEIN"/>
    <property type="match status" value="1"/>
</dbReference>
<dbReference type="EMBL" id="CAJVCH010447410">
    <property type="protein sequence ID" value="CAG7819345.1"/>
    <property type="molecule type" value="Genomic_DNA"/>
</dbReference>
<protein>
    <recommendedName>
        <fullName evidence="1">Integrase catalytic domain-containing protein</fullName>
    </recommendedName>
</protein>
<comment type="caution">
    <text evidence="2">The sequence shown here is derived from an EMBL/GenBank/DDBJ whole genome shotgun (WGS) entry which is preliminary data.</text>
</comment>
<dbReference type="InterPro" id="IPR001584">
    <property type="entry name" value="Integrase_cat-core"/>
</dbReference>
<feature type="domain" description="Integrase catalytic" evidence="1">
    <location>
        <begin position="1"/>
        <end position="166"/>
    </location>
</feature>
<evidence type="ECO:0000313" key="2">
    <source>
        <dbReference type="EMBL" id="CAG7819345.1"/>
    </source>
</evidence>
<dbReference type="PANTHER" id="PTHR47331:SF1">
    <property type="entry name" value="GAG-LIKE PROTEIN"/>
    <property type="match status" value="1"/>
</dbReference>
<name>A0A8J2KQE6_9HEXA</name>
<dbReference type="GO" id="GO:0015074">
    <property type="term" value="P:DNA integration"/>
    <property type="evidence" value="ECO:0007669"/>
    <property type="project" value="InterPro"/>
</dbReference>
<dbReference type="Pfam" id="PF18701">
    <property type="entry name" value="DUF5641"/>
    <property type="match status" value="1"/>
</dbReference>
<reference evidence="2" key="1">
    <citation type="submission" date="2021-06" db="EMBL/GenBank/DDBJ databases">
        <authorList>
            <person name="Hodson N. C."/>
            <person name="Mongue J. A."/>
            <person name="Jaron S. K."/>
        </authorList>
    </citation>
    <scope>NUCLEOTIDE SEQUENCE</scope>
</reference>
<dbReference type="PROSITE" id="PS50994">
    <property type="entry name" value="INTEGRASE"/>
    <property type="match status" value="1"/>
</dbReference>
<evidence type="ECO:0000259" key="1">
    <source>
        <dbReference type="PROSITE" id="PS50994"/>
    </source>
</evidence>
<accession>A0A8J2KQE6</accession>
<dbReference type="AlphaFoldDB" id="A0A8J2KQE6"/>
<gene>
    <name evidence="2" type="ORF">AFUS01_LOCUS29801</name>
</gene>